<protein>
    <recommendedName>
        <fullName evidence="1">Glycosyltransferase subfamily 4-like N-terminal domain-containing protein</fullName>
    </recommendedName>
</protein>
<dbReference type="Pfam" id="PF13439">
    <property type="entry name" value="Glyco_transf_4"/>
    <property type="match status" value="1"/>
</dbReference>
<dbReference type="InterPro" id="IPR028098">
    <property type="entry name" value="Glyco_trans_4-like_N"/>
</dbReference>
<sequence length="395" mass="44529">MPLKLTLVSETYMPQINGVSRTLERLVEHCLQCGDQLQLLVPHYRDRVADSAGVVRHAWRGMRLPFYREVCLPLAVTSLVRRQLRRFGPDLVHVATEGPLGLAALKACRQLGLPVVSSYHTNFPNYLASYRLGRLEPLAWRYLRWFHNATSTTLCPTPTIRDMLAARGFERVKVWGRGVDTRLFDVSRREEAVRRKLGIGAREVVAVYVGRLAAEKNLELLMEAWRQRSPGGPDRLLLVGDGPLRSLLERRAQPDVIFAGYRQGEDLARCYAAGDFFVFPSLTDTFGNVMLEAMASGLPVIGFDVAGPRDIIRHGQTGLIVEERNAAALALAMGQLAGMARQRAHMGRAARKFAKTQSWQQILEQIRDQYRVVMSFVQHGETRPGYAGRDPERHY</sequence>
<evidence type="ECO:0000259" key="1">
    <source>
        <dbReference type="Pfam" id="PF13439"/>
    </source>
</evidence>
<proteinExistence type="predicted"/>
<name>A0A1L3GDX0_SYNAC</name>
<dbReference type="SUPFAM" id="SSF53756">
    <property type="entry name" value="UDP-Glycosyltransferase/glycogen phosphorylase"/>
    <property type="match status" value="1"/>
</dbReference>
<evidence type="ECO:0000313" key="3">
    <source>
        <dbReference type="Proteomes" id="UP000182264"/>
    </source>
</evidence>
<dbReference type="PANTHER" id="PTHR45947">
    <property type="entry name" value="SULFOQUINOVOSYL TRANSFERASE SQD2"/>
    <property type="match status" value="1"/>
</dbReference>
<dbReference type="PANTHER" id="PTHR45947:SF3">
    <property type="entry name" value="SULFOQUINOVOSYL TRANSFERASE SQD2"/>
    <property type="match status" value="1"/>
</dbReference>
<dbReference type="GO" id="GO:0016757">
    <property type="term" value="F:glycosyltransferase activity"/>
    <property type="evidence" value="ECO:0007669"/>
    <property type="project" value="TreeGrafter"/>
</dbReference>
<dbReference type="InterPro" id="IPR050194">
    <property type="entry name" value="Glycosyltransferase_grp1"/>
</dbReference>
<dbReference type="RefSeq" id="WP_072285845.1">
    <property type="nucleotide sequence ID" value="NZ_CP015455.1"/>
</dbReference>
<dbReference type="STRING" id="29542.A6070_11190"/>
<dbReference type="KEGG" id="pace:A6070_11190"/>
<gene>
    <name evidence="2" type="ORF">A7E75_02565</name>
</gene>
<organism evidence="2 3">
    <name type="scientific">Syntrophotalea acetylenica</name>
    <name type="common">Pelobacter acetylenicus</name>
    <dbReference type="NCBI Taxonomy" id="29542"/>
    <lineage>
        <taxon>Bacteria</taxon>
        <taxon>Pseudomonadati</taxon>
        <taxon>Thermodesulfobacteriota</taxon>
        <taxon>Desulfuromonadia</taxon>
        <taxon>Desulfuromonadales</taxon>
        <taxon>Syntrophotaleaceae</taxon>
        <taxon>Syntrophotalea</taxon>
    </lineage>
</organism>
<accession>A0A1L3GDX0</accession>
<evidence type="ECO:0000313" key="2">
    <source>
        <dbReference type="EMBL" id="APG24029.1"/>
    </source>
</evidence>
<dbReference type="Proteomes" id="UP000182264">
    <property type="component" value="Chromosome"/>
</dbReference>
<dbReference type="Pfam" id="PF13692">
    <property type="entry name" value="Glyco_trans_1_4"/>
    <property type="match status" value="1"/>
</dbReference>
<dbReference type="AlphaFoldDB" id="A0A1L3GDX0"/>
<reference evidence="2 3" key="1">
    <citation type="journal article" date="2017" name="Genome Announc.">
        <title>Complete Genome Sequences of Two Acetylene-Fermenting Pelobacter acetylenicus Strains.</title>
        <authorList>
            <person name="Sutton J.M."/>
            <person name="Baesman S.M."/>
            <person name="Fierst J.L."/>
            <person name="Poret-Peterson A.T."/>
            <person name="Oremland R.S."/>
            <person name="Dunlap D.S."/>
            <person name="Akob D.M."/>
        </authorList>
    </citation>
    <scope>NUCLEOTIDE SEQUENCE [LARGE SCALE GENOMIC DNA]</scope>
    <source>
        <strain evidence="2 3">DSM 3247</strain>
    </source>
</reference>
<dbReference type="OrthoDB" id="9802525at2"/>
<keyword evidence="3" id="KW-1185">Reference proteome</keyword>
<dbReference type="EMBL" id="CP015518">
    <property type="protein sequence ID" value="APG24029.1"/>
    <property type="molecule type" value="Genomic_DNA"/>
</dbReference>
<feature type="domain" description="Glycosyltransferase subfamily 4-like N-terminal" evidence="1">
    <location>
        <begin position="16"/>
        <end position="182"/>
    </location>
</feature>
<dbReference type="CDD" id="cd03814">
    <property type="entry name" value="GT4-like"/>
    <property type="match status" value="1"/>
</dbReference>
<dbReference type="Gene3D" id="3.40.50.2000">
    <property type="entry name" value="Glycogen Phosphorylase B"/>
    <property type="match status" value="2"/>
</dbReference>